<protein>
    <submittedName>
        <fullName evidence="2">Transmembrane protein, putative</fullName>
    </submittedName>
</protein>
<dbReference type="Proteomes" id="UP000002051">
    <property type="component" value="Chromosome 5"/>
</dbReference>
<reference evidence="2 4" key="2">
    <citation type="journal article" date="2014" name="BMC Genomics">
        <title>An improved genome release (version Mt4.0) for the model legume Medicago truncatula.</title>
        <authorList>
            <person name="Tang H."/>
            <person name="Krishnakumar V."/>
            <person name="Bidwell S."/>
            <person name="Rosen B."/>
            <person name="Chan A."/>
            <person name="Zhou S."/>
            <person name="Gentzbittel L."/>
            <person name="Childs K.L."/>
            <person name="Yandell M."/>
            <person name="Gundlach H."/>
            <person name="Mayer K.F."/>
            <person name="Schwartz D.C."/>
            <person name="Town C.D."/>
        </authorList>
    </citation>
    <scope>GENOME REANNOTATION</scope>
    <source>
        <strain evidence="3 4">cv. Jemalong A17</strain>
    </source>
</reference>
<dbReference type="AlphaFoldDB" id="G7K7T3"/>
<name>G7K7T3_MEDTR</name>
<dbReference type="EMBL" id="CM001221">
    <property type="protein sequence ID" value="AET00129.1"/>
    <property type="molecule type" value="Genomic_DNA"/>
</dbReference>
<dbReference type="PaxDb" id="3880-AET00129"/>
<feature type="transmembrane region" description="Helical" evidence="1">
    <location>
        <begin position="102"/>
        <end position="122"/>
    </location>
</feature>
<gene>
    <name evidence="2" type="ordered locus">MTR_5g088630</name>
</gene>
<keyword evidence="1" id="KW-1133">Transmembrane helix</keyword>
<evidence type="ECO:0000313" key="3">
    <source>
        <dbReference type="EnsemblPlants" id="AET00129"/>
    </source>
</evidence>
<keyword evidence="1 2" id="KW-0812">Transmembrane</keyword>
<dbReference type="HOGENOM" id="CLU_1996023_0_0_1"/>
<evidence type="ECO:0000313" key="4">
    <source>
        <dbReference type="Proteomes" id="UP000002051"/>
    </source>
</evidence>
<proteinExistence type="predicted"/>
<organism evidence="2 4">
    <name type="scientific">Medicago truncatula</name>
    <name type="common">Barrel medic</name>
    <name type="synonym">Medicago tribuloides</name>
    <dbReference type="NCBI Taxonomy" id="3880"/>
    <lineage>
        <taxon>Eukaryota</taxon>
        <taxon>Viridiplantae</taxon>
        <taxon>Streptophyta</taxon>
        <taxon>Embryophyta</taxon>
        <taxon>Tracheophyta</taxon>
        <taxon>Spermatophyta</taxon>
        <taxon>Magnoliopsida</taxon>
        <taxon>eudicotyledons</taxon>
        <taxon>Gunneridae</taxon>
        <taxon>Pentapetalae</taxon>
        <taxon>rosids</taxon>
        <taxon>fabids</taxon>
        <taxon>Fabales</taxon>
        <taxon>Fabaceae</taxon>
        <taxon>Papilionoideae</taxon>
        <taxon>50 kb inversion clade</taxon>
        <taxon>NPAAA clade</taxon>
        <taxon>Hologalegina</taxon>
        <taxon>IRL clade</taxon>
        <taxon>Trifolieae</taxon>
        <taxon>Medicago</taxon>
    </lineage>
</organism>
<evidence type="ECO:0000313" key="2">
    <source>
        <dbReference type="EMBL" id="AET00129.1"/>
    </source>
</evidence>
<keyword evidence="4" id="KW-1185">Reference proteome</keyword>
<dbReference type="EnsemblPlants" id="AET00129">
    <property type="protein sequence ID" value="AET00129"/>
    <property type="gene ID" value="MTR_5g088630"/>
</dbReference>
<reference evidence="2 4" key="1">
    <citation type="journal article" date="2011" name="Nature">
        <title>The Medicago genome provides insight into the evolution of rhizobial symbioses.</title>
        <authorList>
            <person name="Young N.D."/>
            <person name="Debelle F."/>
            <person name="Oldroyd G.E."/>
            <person name="Geurts R."/>
            <person name="Cannon S.B."/>
            <person name="Udvardi M.K."/>
            <person name="Benedito V.A."/>
            <person name="Mayer K.F."/>
            <person name="Gouzy J."/>
            <person name="Schoof H."/>
            <person name="Van de Peer Y."/>
            <person name="Proost S."/>
            <person name="Cook D.R."/>
            <person name="Meyers B.C."/>
            <person name="Spannagl M."/>
            <person name="Cheung F."/>
            <person name="De Mita S."/>
            <person name="Krishnakumar V."/>
            <person name="Gundlach H."/>
            <person name="Zhou S."/>
            <person name="Mudge J."/>
            <person name="Bharti A.K."/>
            <person name="Murray J.D."/>
            <person name="Naoumkina M.A."/>
            <person name="Rosen B."/>
            <person name="Silverstein K.A."/>
            <person name="Tang H."/>
            <person name="Rombauts S."/>
            <person name="Zhao P.X."/>
            <person name="Zhou P."/>
            <person name="Barbe V."/>
            <person name="Bardou P."/>
            <person name="Bechner M."/>
            <person name="Bellec A."/>
            <person name="Berger A."/>
            <person name="Berges H."/>
            <person name="Bidwell S."/>
            <person name="Bisseling T."/>
            <person name="Choisne N."/>
            <person name="Couloux A."/>
            <person name="Denny R."/>
            <person name="Deshpande S."/>
            <person name="Dai X."/>
            <person name="Doyle J.J."/>
            <person name="Dudez A.M."/>
            <person name="Farmer A.D."/>
            <person name="Fouteau S."/>
            <person name="Franken C."/>
            <person name="Gibelin C."/>
            <person name="Gish J."/>
            <person name="Goldstein S."/>
            <person name="Gonzalez A.J."/>
            <person name="Green P.J."/>
            <person name="Hallab A."/>
            <person name="Hartog M."/>
            <person name="Hua A."/>
            <person name="Humphray S.J."/>
            <person name="Jeong D.H."/>
            <person name="Jing Y."/>
            <person name="Jocker A."/>
            <person name="Kenton S.M."/>
            <person name="Kim D.J."/>
            <person name="Klee K."/>
            <person name="Lai H."/>
            <person name="Lang C."/>
            <person name="Lin S."/>
            <person name="Macmil S.L."/>
            <person name="Magdelenat G."/>
            <person name="Matthews L."/>
            <person name="McCorrison J."/>
            <person name="Monaghan E.L."/>
            <person name="Mun J.H."/>
            <person name="Najar F.Z."/>
            <person name="Nicholson C."/>
            <person name="Noirot C."/>
            <person name="O'Bleness M."/>
            <person name="Paule C.R."/>
            <person name="Poulain J."/>
            <person name="Prion F."/>
            <person name="Qin B."/>
            <person name="Qu C."/>
            <person name="Retzel E.F."/>
            <person name="Riddle C."/>
            <person name="Sallet E."/>
            <person name="Samain S."/>
            <person name="Samson N."/>
            <person name="Sanders I."/>
            <person name="Saurat O."/>
            <person name="Scarpelli C."/>
            <person name="Schiex T."/>
            <person name="Segurens B."/>
            <person name="Severin A.J."/>
            <person name="Sherrier D.J."/>
            <person name="Shi R."/>
            <person name="Sims S."/>
            <person name="Singer S.R."/>
            <person name="Sinharoy S."/>
            <person name="Sterck L."/>
            <person name="Viollet A."/>
            <person name="Wang B.B."/>
            <person name="Wang K."/>
            <person name="Wang M."/>
            <person name="Wang X."/>
            <person name="Warfsmann J."/>
            <person name="Weissenbach J."/>
            <person name="White D.D."/>
            <person name="White J.D."/>
            <person name="Wiley G.B."/>
            <person name="Wincker P."/>
            <person name="Xing Y."/>
            <person name="Yang L."/>
            <person name="Yao Z."/>
            <person name="Ying F."/>
            <person name="Zhai J."/>
            <person name="Zhou L."/>
            <person name="Zuber A."/>
            <person name="Denarie J."/>
            <person name="Dixon R.A."/>
            <person name="May G.D."/>
            <person name="Schwartz D.C."/>
            <person name="Rogers J."/>
            <person name="Quetier F."/>
            <person name="Town C.D."/>
            <person name="Roe B.A."/>
        </authorList>
    </citation>
    <scope>NUCLEOTIDE SEQUENCE [LARGE SCALE GENOMIC DNA]</scope>
    <source>
        <strain evidence="2">A17</strain>
        <strain evidence="3 4">cv. Jemalong A17</strain>
    </source>
</reference>
<keyword evidence="1" id="KW-0472">Membrane</keyword>
<accession>G7K7T3</accession>
<sequence>MDNWVGGALLCVRLSGLFDLIENPWCLVVDMLGWNEKEVLEVEEDVVCVANVSDGWKWLLDLIKGYSVSGVSQLFMVADEPPDQGAIDDIWLRQVPLIDTTLFLLLDFFIIPNLPFINCRFFKKK</sequence>
<dbReference type="PANTHER" id="PTHR36617">
    <property type="entry name" value="PROTEIN, PUTATIVE-RELATED"/>
    <property type="match status" value="1"/>
</dbReference>
<dbReference type="PANTHER" id="PTHR36617:SF5">
    <property type="entry name" value="OS05G0421675 PROTEIN"/>
    <property type="match status" value="1"/>
</dbReference>
<reference evidence="3" key="3">
    <citation type="submission" date="2015-04" db="UniProtKB">
        <authorList>
            <consortium name="EnsemblPlants"/>
        </authorList>
    </citation>
    <scope>IDENTIFICATION</scope>
    <source>
        <strain evidence="3">cv. Jemalong A17</strain>
    </source>
</reference>
<evidence type="ECO:0000256" key="1">
    <source>
        <dbReference type="SAM" id="Phobius"/>
    </source>
</evidence>